<feature type="domain" description="2Fe-2S ferredoxin-type" evidence="2">
    <location>
        <begin position="11"/>
        <end position="100"/>
    </location>
</feature>
<dbReference type="Pfam" id="PF00175">
    <property type="entry name" value="NAD_binding_1"/>
    <property type="match status" value="1"/>
</dbReference>
<gene>
    <name evidence="4" type="ORF">EV700_1060</name>
</gene>
<dbReference type="InterPro" id="IPR017927">
    <property type="entry name" value="FAD-bd_FR_type"/>
</dbReference>
<dbReference type="InterPro" id="IPR036010">
    <property type="entry name" value="2Fe-2S_ferredoxin-like_sf"/>
</dbReference>
<dbReference type="AlphaFoldDB" id="A0A4Q7ZBU9"/>
<dbReference type="Gene3D" id="3.40.50.80">
    <property type="entry name" value="Nucleotide-binding domain of ferredoxin-NADP reductase (FNR) module"/>
    <property type="match status" value="1"/>
</dbReference>
<dbReference type="PROSITE" id="PS51384">
    <property type="entry name" value="FAD_FR"/>
    <property type="match status" value="1"/>
</dbReference>
<dbReference type="Proteomes" id="UP000292423">
    <property type="component" value="Unassembled WGS sequence"/>
</dbReference>
<evidence type="ECO:0000313" key="4">
    <source>
        <dbReference type="EMBL" id="RZU48088.1"/>
    </source>
</evidence>
<dbReference type="PANTHER" id="PTHR47354:SF5">
    <property type="entry name" value="PROTEIN RFBI"/>
    <property type="match status" value="1"/>
</dbReference>
<dbReference type="CDD" id="cd00207">
    <property type="entry name" value="fer2"/>
    <property type="match status" value="1"/>
</dbReference>
<dbReference type="PANTHER" id="PTHR47354">
    <property type="entry name" value="NADH OXIDOREDUCTASE HCR"/>
    <property type="match status" value="1"/>
</dbReference>
<comment type="cofactor">
    <cofactor evidence="1">
        <name>[2Fe-2S] cluster</name>
        <dbReference type="ChEBI" id="CHEBI:190135"/>
    </cofactor>
</comment>
<evidence type="ECO:0000259" key="2">
    <source>
        <dbReference type="PROSITE" id="PS51085"/>
    </source>
</evidence>
<keyword evidence="4" id="KW-0223">Dioxygenase</keyword>
<name>A0A4Q7ZBU9_9GAMM</name>
<dbReference type="RefSeq" id="WP_130411403.1">
    <property type="nucleotide sequence ID" value="NZ_SHKX01000010.1"/>
</dbReference>
<evidence type="ECO:0000313" key="5">
    <source>
        <dbReference type="Proteomes" id="UP000292423"/>
    </source>
</evidence>
<dbReference type="InterPro" id="IPR050415">
    <property type="entry name" value="MRET"/>
</dbReference>
<dbReference type="OrthoDB" id="9806195at2"/>
<keyword evidence="5" id="KW-1185">Reference proteome</keyword>
<dbReference type="SUPFAM" id="SSF54292">
    <property type="entry name" value="2Fe-2S ferredoxin-like"/>
    <property type="match status" value="1"/>
</dbReference>
<sequence>MFGWGKRSQEHKLVIGEQPPVALAKNETVLNGALRHGIAFPHSCKVGGCAACKCKLVSGQVRELTDKSYLLSKEEIRDNFILGCQSIPLSDVTVELPVNPLANQHTTGTLTRQVMLTHDIAEVFLTLDDPVRYLPGQHASLRPLQGDIPARCYSFAHRCHEDGNREISFFVRRVPNGSFSNWLLDPASRDQRIAVEASLGDFHLRPGNSALVCMAGGSGLSPLISLLEGACDTDAINRPVFLLMGARRQRDLYYTDEIRALQQRWRATFAFIPVLSEEPADSDWRGLRGWVTEALTPEMARNAQGYLCGPPPMIDVAIERLTALGMDRDAVFFDKFSDQTAR</sequence>
<proteinExistence type="predicted"/>
<dbReference type="GO" id="GO:0051213">
    <property type="term" value="F:dioxygenase activity"/>
    <property type="evidence" value="ECO:0007669"/>
    <property type="project" value="UniProtKB-KW"/>
</dbReference>
<dbReference type="InterPro" id="IPR017938">
    <property type="entry name" value="Riboflavin_synthase-like_b-brl"/>
</dbReference>
<dbReference type="SUPFAM" id="SSF52343">
    <property type="entry name" value="Ferredoxin reductase-like, C-terminal NADP-linked domain"/>
    <property type="match status" value="1"/>
</dbReference>
<dbReference type="Gene3D" id="2.40.30.10">
    <property type="entry name" value="Translation factors"/>
    <property type="match status" value="1"/>
</dbReference>
<dbReference type="InterPro" id="IPR008333">
    <property type="entry name" value="Cbr1-like_FAD-bd_dom"/>
</dbReference>
<dbReference type="InterPro" id="IPR006058">
    <property type="entry name" value="2Fe2S_fd_BS"/>
</dbReference>
<dbReference type="EMBL" id="SHKX01000010">
    <property type="protein sequence ID" value="RZU48088.1"/>
    <property type="molecule type" value="Genomic_DNA"/>
</dbReference>
<feature type="domain" description="FAD-binding FR-type" evidence="3">
    <location>
        <begin position="103"/>
        <end position="205"/>
    </location>
</feature>
<reference evidence="4 5" key="1">
    <citation type="submission" date="2019-02" db="EMBL/GenBank/DDBJ databases">
        <title>Genomic Encyclopedia of Type Strains, Phase IV (KMG-IV): sequencing the most valuable type-strain genomes for metagenomic binning, comparative biology and taxonomic classification.</title>
        <authorList>
            <person name="Goeker M."/>
        </authorList>
    </citation>
    <scope>NUCLEOTIDE SEQUENCE [LARGE SCALE GENOMIC DNA]</scope>
    <source>
        <strain evidence="4 5">DSM 105135</strain>
    </source>
</reference>
<dbReference type="InterPro" id="IPR001709">
    <property type="entry name" value="Flavoprot_Pyr_Nucl_cyt_Rdtase"/>
</dbReference>
<evidence type="ECO:0000259" key="3">
    <source>
        <dbReference type="PROSITE" id="PS51384"/>
    </source>
</evidence>
<comment type="caution">
    <text evidence="4">The sequence shown here is derived from an EMBL/GenBank/DDBJ whole genome shotgun (WGS) entry which is preliminary data.</text>
</comment>
<dbReference type="InterPro" id="IPR012675">
    <property type="entry name" value="Beta-grasp_dom_sf"/>
</dbReference>
<dbReference type="GO" id="GO:0051537">
    <property type="term" value="F:2 iron, 2 sulfur cluster binding"/>
    <property type="evidence" value="ECO:0007669"/>
    <property type="project" value="InterPro"/>
</dbReference>
<accession>A0A4Q7ZBU9</accession>
<dbReference type="InterPro" id="IPR039261">
    <property type="entry name" value="FNR_nucleotide-bd"/>
</dbReference>
<dbReference type="PRINTS" id="PR00371">
    <property type="entry name" value="FPNCR"/>
</dbReference>
<dbReference type="PROSITE" id="PS00197">
    <property type="entry name" value="2FE2S_FER_1"/>
    <property type="match status" value="1"/>
</dbReference>
<keyword evidence="4" id="KW-0560">Oxidoreductase</keyword>
<dbReference type="SUPFAM" id="SSF63380">
    <property type="entry name" value="Riboflavin synthase domain-like"/>
    <property type="match status" value="1"/>
</dbReference>
<dbReference type="InterPro" id="IPR001041">
    <property type="entry name" value="2Fe-2S_ferredoxin-type"/>
</dbReference>
<organism evidence="4 5">
    <name type="scientific">Fluviicoccus keumensis</name>
    <dbReference type="NCBI Taxonomy" id="1435465"/>
    <lineage>
        <taxon>Bacteria</taxon>
        <taxon>Pseudomonadati</taxon>
        <taxon>Pseudomonadota</taxon>
        <taxon>Gammaproteobacteria</taxon>
        <taxon>Moraxellales</taxon>
        <taxon>Moraxellaceae</taxon>
        <taxon>Fluviicoccus</taxon>
    </lineage>
</organism>
<dbReference type="PRINTS" id="PR00410">
    <property type="entry name" value="PHEHYDRXLASE"/>
</dbReference>
<dbReference type="Gene3D" id="3.10.20.30">
    <property type="match status" value="1"/>
</dbReference>
<dbReference type="Pfam" id="PF00111">
    <property type="entry name" value="Fer2"/>
    <property type="match status" value="1"/>
</dbReference>
<dbReference type="InterPro" id="IPR001433">
    <property type="entry name" value="OxRdtase_FAD/NAD-bd"/>
</dbReference>
<evidence type="ECO:0000256" key="1">
    <source>
        <dbReference type="ARBA" id="ARBA00034078"/>
    </source>
</evidence>
<protein>
    <submittedName>
        <fullName evidence="4">3-phenylpropionate/trans-cinnamate dioxygenase ferredoxin reductase subunit</fullName>
    </submittedName>
</protein>
<dbReference type="Pfam" id="PF00970">
    <property type="entry name" value="FAD_binding_6"/>
    <property type="match status" value="1"/>
</dbReference>
<dbReference type="PROSITE" id="PS51085">
    <property type="entry name" value="2FE2S_FER_2"/>
    <property type="match status" value="1"/>
</dbReference>